<feature type="region of interest" description="Disordered" evidence="1">
    <location>
        <begin position="234"/>
        <end position="276"/>
    </location>
</feature>
<evidence type="ECO:0000313" key="2">
    <source>
        <dbReference type="EMBL" id="MCU6686871.1"/>
    </source>
</evidence>
<dbReference type="EMBL" id="JAOQJU010000010">
    <property type="protein sequence ID" value="MCU6686871.1"/>
    <property type="molecule type" value="Genomic_DNA"/>
</dbReference>
<organism evidence="2 3">
    <name type="scientific">Dorea acetigenes</name>
    <dbReference type="NCBI Taxonomy" id="2981787"/>
    <lineage>
        <taxon>Bacteria</taxon>
        <taxon>Bacillati</taxon>
        <taxon>Bacillota</taxon>
        <taxon>Clostridia</taxon>
        <taxon>Lachnospirales</taxon>
        <taxon>Lachnospiraceae</taxon>
        <taxon>Dorea</taxon>
    </lineage>
</organism>
<dbReference type="Proteomes" id="UP001652431">
    <property type="component" value="Unassembled WGS sequence"/>
</dbReference>
<feature type="compositionally biased region" description="Acidic residues" evidence="1">
    <location>
        <begin position="302"/>
        <end position="319"/>
    </location>
</feature>
<reference evidence="2 3" key="1">
    <citation type="journal article" date="2021" name="ISME Commun">
        <title>Automated analysis of genomic sequences facilitates high-throughput and comprehensive description of bacteria.</title>
        <authorList>
            <person name="Hitch T.C.A."/>
        </authorList>
    </citation>
    <scope>NUCLEOTIDE SEQUENCE [LARGE SCALE GENOMIC DNA]</scope>
    <source>
        <strain evidence="2 3">Sanger_03</strain>
    </source>
</reference>
<sequence>MEYVQMTLDDWVQMKQKLKQELLGVKQSFVRIGYALRQIDDQKLYEQDGYKSIAEFAQAEYGLGPSITSRFMSINREYSIDGYSEQLRPEYAELGRSQLEEMLKLPDADRQMIQPETSREDIRELKRFNKTEPAAGVADDISQLVEKFYQENELILNAVYGEEFDEQTINRFIEIVNPAGNRSYKKGLYFMMMYENRVTFKKFGDTPKDMTWWEFYQLTREIFDDTAAGTKTWQNHFGGADDEESTVQDTADEPGREENATKAPKPEDDGGAVGETGADDVQEIEKGGMEDHGAADEAGTGQEEDDTDGEESGQADCEEPAERTDEQTGAQSQREEIAPAQKSTETLEKEEVEDDEIGENKSSDAENQTAESEPETAEREQTEETEVIEAVYGTRKEYMDRLSEQGMAEYMADEYKSHRLLVTDLENIWNLCKWLSEKVDRFGKPMEDAR</sequence>
<evidence type="ECO:0000313" key="3">
    <source>
        <dbReference type="Proteomes" id="UP001652431"/>
    </source>
</evidence>
<keyword evidence="3" id="KW-1185">Reference proteome</keyword>
<name>A0ABT2RNK8_9FIRM</name>
<dbReference type="RefSeq" id="WP_158370232.1">
    <property type="nucleotide sequence ID" value="NZ_JAOQJU010000010.1"/>
</dbReference>
<feature type="region of interest" description="Disordered" evidence="1">
    <location>
        <begin position="290"/>
        <end position="385"/>
    </location>
</feature>
<comment type="caution">
    <text evidence="2">The sequence shown here is derived from an EMBL/GenBank/DDBJ whole genome shotgun (WGS) entry which is preliminary data.</text>
</comment>
<feature type="compositionally biased region" description="Basic and acidic residues" evidence="1">
    <location>
        <begin position="253"/>
        <end position="268"/>
    </location>
</feature>
<protein>
    <submittedName>
        <fullName evidence="2">Uncharacterized protein</fullName>
    </submittedName>
</protein>
<proteinExistence type="predicted"/>
<gene>
    <name evidence="2" type="ORF">OCV99_09995</name>
</gene>
<feature type="compositionally biased region" description="Acidic residues" evidence="1">
    <location>
        <begin position="240"/>
        <end position="252"/>
    </location>
</feature>
<evidence type="ECO:0000256" key="1">
    <source>
        <dbReference type="SAM" id="MobiDB-lite"/>
    </source>
</evidence>
<feature type="compositionally biased region" description="Acidic residues" evidence="1">
    <location>
        <begin position="348"/>
        <end position="357"/>
    </location>
</feature>
<accession>A0ABT2RNK8</accession>